<dbReference type="AlphaFoldDB" id="A0A8H3KS96"/>
<feature type="transmembrane region" description="Helical" evidence="1">
    <location>
        <begin position="39"/>
        <end position="62"/>
    </location>
</feature>
<proteinExistence type="predicted"/>
<gene>
    <name evidence="2" type="ORF">RCL2_000239600</name>
</gene>
<comment type="caution">
    <text evidence="2">The sequence shown here is derived from an EMBL/GenBank/DDBJ whole genome shotgun (WGS) entry which is preliminary data.</text>
</comment>
<evidence type="ECO:0000256" key="1">
    <source>
        <dbReference type="SAM" id="Phobius"/>
    </source>
</evidence>
<keyword evidence="1" id="KW-1133">Transmembrane helix</keyword>
<protein>
    <submittedName>
        <fullName evidence="2">Uncharacterized protein</fullName>
    </submittedName>
</protein>
<keyword evidence="1" id="KW-0812">Transmembrane</keyword>
<dbReference type="EMBL" id="BLAL01000013">
    <property type="protein sequence ID" value="GES74937.1"/>
    <property type="molecule type" value="Genomic_DNA"/>
</dbReference>
<organism evidence="2 3">
    <name type="scientific">Rhizophagus clarus</name>
    <dbReference type="NCBI Taxonomy" id="94130"/>
    <lineage>
        <taxon>Eukaryota</taxon>
        <taxon>Fungi</taxon>
        <taxon>Fungi incertae sedis</taxon>
        <taxon>Mucoromycota</taxon>
        <taxon>Glomeromycotina</taxon>
        <taxon>Glomeromycetes</taxon>
        <taxon>Glomerales</taxon>
        <taxon>Glomeraceae</taxon>
        <taxon>Rhizophagus</taxon>
    </lineage>
</organism>
<keyword evidence="1" id="KW-0472">Membrane</keyword>
<accession>A0A8H3KS96</accession>
<reference evidence="2" key="1">
    <citation type="submission" date="2019-10" db="EMBL/GenBank/DDBJ databases">
        <title>Conservation and host-specific expression of non-tandemly repeated heterogenous ribosome RNA gene in arbuscular mycorrhizal fungi.</title>
        <authorList>
            <person name="Maeda T."/>
            <person name="Kobayashi Y."/>
            <person name="Nakagawa T."/>
            <person name="Ezawa T."/>
            <person name="Yamaguchi K."/>
            <person name="Bino T."/>
            <person name="Nishimoto Y."/>
            <person name="Shigenobu S."/>
            <person name="Kawaguchi M."/>
        </authorList>
    </citation>
    <scope>NUCLEOTIDE SEQUENCE</scope>
    <source>
        <strain evidence="2">HR1</strain>
    </source>
</reference>
<evidence type="ECO:0000313" key="3">
    <source>
        <dbReference type="Proteomes" id="UP000615446"/>
    </source>
</evidence>
<name>A0A8H3KS96_9GLOM</name>
<evidence type="ECO:0000313" key="2">
    <source>
        <dbReference type="EMBL" id="GES74937.1"/>
    </source>
</evidence>
<dbReference type="Proteomes" id="UP000615446">
    <property type="component" value="Unassembled WGS sequence"/>
</dbReference>
<sequence>MAHILNTRRNFSTTPTTAMITKTITTTVLPCLNQKTKSAYAYVLASKQFIWATDLATFIFWLKYNDNLPSR</sequence>